<dbReference type="SUPFAM" id="SSF46785">
    <property type="entry name" value="Winged helix' DNA-binding domain"/>
    <property type="match status" value="1"/>
</dbReference>
<dbReference type="Gene3D" id="3.40.190.10">
    <property type="entry name" value="Periplasmic binding protein-like II"/>
    <property type="match status" value="2"/>
</dbReference>
<evidence type="ECO:0000256" key="2">
    <source>
        <dbReference type="ARBA" id="ARBA00023015"/>
    </source>
</evidence>
<gene>
    <name evidence="6" type="ORF">MUB52_14755</name>
</gene>
<protein>
    <submittedName>
        <fullName evidence="6">LysR family transcriptional regulator</fullName>
    </submittedName>
</protein>
<comment type="caution">
    <text evidence="6">The sequence shown here is derived from an EMBL/GenBank/DDBJ whole genome shotgun (WGS) entry which is preliminary data.</text>
</comment>
<evidence type="ECO:0000256" key="3">
    <source>
        <dbReference type="ARBA" id="ARBA00023125"/>
    </source>
</evidence>
<dbReference type="Proteomes" id="UP001208690">
    <property type="component" value="Unassembled WGS sequence"/>
</dbReference>
<dbReference type="PANTHER" id="PTHR30537">
    <property type="entry name" value="HTH-TYPE TRANSCRIPTIONAL REGULATOR"/>
    <property type="match status" value="1"/>
</dbReference>
<feature type="domain" description="HTH lysR-type" evidence="5">
    <location>
        <begin position="3"/>
        <end position="60"/>
    </location>
</feature>
<dbReference type="EMBL" id="JALIEB010000010">
    <property type="protein sequence ID" value="MCV3272692.1"/>
    <property type="molecule type" value="Genomic_DNA"/>
</dbReference>
<keyword evidence="7" id="KW-1185">Reference proteome</keyword>
<evidence type="ECO:0000313" key="6">
    <source>
        <dbReference type="EMBL" id="MCV3272692.1"/>
    </source>
</evidence>
<dbReference type="InterPro" id="IPR058163">
    <property type="entry name" value="LysR-type_TF_proteobact-type"/>
</dbReference>
<accession>A0ABT3BGI7</accession>
<dbReference type="InterPro" id="IPR036388">
    <property type="entry name" value="WH-like_DNA-bd_sf"/>
</dbReference>
<evidence type="ECO:0000256" key="1">
    <source>
        <dbReference type="ARBA" id="ARBA00009437"/>
    </source>
</evidence>
<dbReference type="PRINTS" id="PR00039">
    <property type="entry name" value="HTHLYSR"/>
</dbReference>
<dbReference type="SUPFAM" id="SSF53850">
    <property type="entry name" value="Periplasmic binding protein-like II"/>
    <property type="match status" value="1"/>
</dbReference>
<dbReference type="Gene3D" id="1.10.10.10">
    <property type="entry name" value="Winged helix-like DNA-binding domain superfamily/Winged helix DNA-binding domain"/>
    <property type="match status" value="1"/>
</dbReference>
<dbReference type="InterPro" id="IPR036390">
    <property type="entry name" value="WH_DNA-bd_sf"/>
</dbReference>
<dbReference type="InterPro" id="IPR000847">
    <property type="entry name" value="LysR_HTH_N"/>
</dbReference>
<comment type="similarity">
    <text evidence="1">Belongs to the LysR transcriptional regulatory family.</text>
</comment>
<organism evidence="6 7">
    <name type="scientific">Roseobacter sinensis</name>
    <dbReference type="NCBI Taxonomy" id="2931391"/>
    <lineage>
        <taxon>Bacteria</taxon>
        <taxon>Pseudomonadati</taxon>
        <taxon>Pseudomonadota</taxon>
        <taxon>Alphaproteobacteria</taxon>
        <taxon>Rhodobacterales</taxon>
        <taxon>Roseobacteraceae</taxon>
        <taxon>Roseobacter</taxon>
    </lineage>
</organism>
<proteinExistence type="inferred from homology"/>
<sequence length="289" mass="31944">MLPNLTALRAFEAAARHQSFSKAANALGVTPAAISRAIRRLEDDLGFDLFDRSHRAVSLTEAGTRYAQRVTEGFRHLTTEKAEQTPGRPTVKLDVEATFLRQWILPRLCEDSFRDLQLSLNIRTHHDPPRVISPTADMAIVWGFADYRGFERQRLVSPRTILVSAPSLGISTLAEAAGGTLIHEADDHWWRLVFSEAGLPYPDAAPTITLNRCDLPVEAARLGLGMAVADDVIAEYELKTGALVGVDGPHLDSQDYFLMSRSNVSVPAQAFAGWLKDQAHDFADWQKSL</sequence>
<keyword evidence="4" id="KW-0804">Transcription</keyword>
<reference evidence="6 7" key="1">
    <citation type="submission" date="2022-04" db="EMBL/GenBank/DDBJ databases">
        <title>Roseobacter sp. WL0113 is a bacterium isolated from neritic sediment.</title>
        <authorList>
            <person name="Wang L."/>
            <person name="He W."/>
            <person name="Zhang D.-F."/>
        </authorList>
    </citation>
    <scope>NUCLEOTIDE SEQUENCE [LARGE SCALE GENOMIC DNA]</scope>
    <source>
        <strain evidence="6 7">WL0113</strain>
    </source>
</reference>
<dbReference type="Pfam" id="PF03466">
    <property type="entry name" value="LysR_substrate"/>
    <property type="match status" value="1"/>
</dbReference>
<name>A0ABT3BGI7_9RHOB</name>
<dbReference type="Pfam" id="PF00126">
    <property type="entry name" value="HTH_1"/>
    <property type="match status" value="1"/>
</dbReference>
<dbReference type="PROSITE" id="PS50931">
    <property type="entry name" value="HTH_LYSR"/>
    <property type="match status" value="1"/>
</dbReference>
<evidence type="ECO:0000259" key="5">
    <source>
        <dbReference type="PROSITE" id="PS50931"/>
    </source>
</evidence>
<keyword evidence="3" id="KW-0238">DNA-binding</keyword>
<evidence type="ECO:0000256" key="4">
    <source>
        <dbReference type="ARBA" id="ARBA00023163"/>
    </source>
</evidence>
<dbReference type="PANTHER" id="PTHR30537:SF74">
    <property type="entry name" value="HTH-TYPE TRANSCRIPTIONAL REGULATOR TRPI"/>
    <property type="match status" value="1"/>
</dbReference>
<dbReference type="RefSeq" id="WP_263845017.1">
    <property type="nucleotide sequence ID" value="NZ_JALIEB010000010.1"/>
</dbReference>
<dbReference type="InterPro" id="IPR005119">
    <property type="entry name" value="LysR_subst-bd"/>
</dbReference>
<keyword evidence="2" id="KW-0805">Transcription regulation</keyword>
<evidence type="ECO:0000313" key="7">
    <source>
        <dbReference type="Proteomes" id="UP001208690"/>
    </source>
</evidence>